<keyword evidence="1" id="KW-1133">Transmembrane helix</keyword>
<feature type="transmembrane region" description="Helical" evidence="1">
    <location>
        <begin position="124"/>
        <end position="145"/>
    </location>
</feature>
<dbReference type="Proteomes" id="UP000028549">
    <property type="component" value="Unassembled WGS sequence"/>
</dbReference>
<feature type="transmembrane region" description="Helical" evidence="1">
    <location>
        <begin position="88"/>
        <end position="112"/>
    </location>
</feature>
<feature type="transmembrane region" description="Helical" evidence="1">
    <location>
        <begin position="221"/>
        <end position="240"/>
    </location>
</feature>
<protein>
    <submittedName>
        <fullName evidence="2">Uncharacterized protein</fullName>
    </submittedName>
</protein>
<name>A0A084H2P7_METID</name>
<evidence type="ECO:0000313" key="2">
    <source>
        <dbReference type="EMBL" id="KEZ53859.1"/>
    </source>
</evidence>
<feature type="transmembrane region" description="Helical" evidence="1">
    <location>
        <begin position="246"/>
        <end position="264"/>
    </location>
</feature>
<dbReference type="EMBL" id="JNVC02000001">
    <property type="protein sequence ID" value="KEZ53859.1"/>
    <property type="molecule type" value="Genomic_DNA"/>
</dbReference>
<evidence type="ECO:0000256" key="1">
    <source>
        <dbReference type="SAM" id="Phobius"/>
    </source>
</evidence>
<dbReference type="AlphaFoldDB" id="A0A084H2P7"/>
<organism evidence="2 3">
    <name type="scientific">Metabacillus indicus</name>
    <name type="common">Bacillus indicus</name>
    <dbReference type="NCBI Taxonomy" id="246786"/>
    <lineage>
        <taxon>Bacteria</taxon>
        <taxon>Bacillati</taxon>
        <taxon>Bacillota</taxon>
        <taxon>Bacilli</taxon>
        <taxon>Bacillales</taxon>
        <taxon>Bacillaceae</taxon>
        <taxon>Metabacillus</taxon>
    </lineage>
</organism>
<reference evidence="2 3" key="1">
    <citation type="journal article" date="2005" name="Int. J. Syst. Evol. Microbiol.">
        <title>Bacillus cibi sp. nov., isolated from jeotgal, a traditional Korean fermented seafood.</title>
        <authorList>
            <person name="Yoon J.H."/>
            <person name="Lee C.H."/>
            <person name="Oh T.K."/>
        </authorList>
    </citation>
    <scope>NUCLEOTIDE SEQUENCE [LARGE SCALE GENOMIC DNA]</scope>
    <source>
        <strain evidence="2 3">DSM 16189</strain>
    </source>
</reference>
<dbReference type="OrthoDB" id="1680238at2"/>
<evidence type="ECO:0000313" key="3">
    <source>
        <dbReference type="Proteomes" id="UP000028549"/>
    </source>
</evidence>
<keyword evidence="1" id="KW-0472">Membrane</keyword>
<sequence>MPNFFWFFLLLAATAALAYAAARKDRLMLVPLWLLNAGLAIIFEVVIFVFFHSYTYKPEVFSDPFSDSSFGSIFSQLMIVPMIGVTAAFYRLTFPVMLLISFGMSAVELFFLHLGIYEHHWWKVYYTTLLLPVAFLISSWWYRLLKKDNQPAAKLGLYFMNLSVSLTITWAATVPLTMYLFQPGWFENPVRDHLAANSVFFSIACFFYTLIVLIRRRAIKLLLFLILLITHYCLLENGLFTYHTGFASFTALHLFFIAVSCLMWKWTQDAVKLHAD</sequence>
<keyword evidence="1" id="KW-0812">Transmembrane</keyword>
<accession>A0A084H2P7</accession>
<feature type="transmembrane region" description="Helical" evidence="1">
    <location>
        <begin position="157"/>
        <end position="182"/>
    </location>
</feature>
<feature type="transmembrane region" description="Helical" evidence="1">
    <location>
        <begin position="194"/>
        <end position="214"/>
    </location>
</feature>
<proteinExistence type="predicted"/>
<dbReference type="RefSeq" id="WP_029281829.1">
    <property type="nucleotide sequence ID" value="NZ_CANLZQ010000002.1"/>
</dbReference>
<feature type="transmembrane region" description="Helical" evidence="1">
    <location>
        <begin position="30"/>
        <end position="51"/>
    </location>
</feature>
<gene>
    <name evidence="2" type="ORF">GS18_0202605</name>
</gene>
<keyword evidence="3" id="KW-1185">Reference proteome</keyword>
<comment type="caution">
    <text evidence="2">The sequence shown here is derived from an EMBL/GenBank/DDBJ whole genome shotgun (WGS) entry which is preliminary data.</text>
</comment>